<dbReference type="Gene3D" id="3.80.10.10">
    <property type="entry name" value="Ribonuclease Inhibitor"/>
    <property type="match status" value="1"/>
</dbReference>
<protein>
    <recommendedName>
        <fullName evidence="3">F-box domain-containing protein</fullName>
    </recommendedName>
</protein>
<evidence type="ECO:0000313" key="1">
    <source>
        <dbReference type="EMBL" id="GAT52321.1"/>
    </source>
</evidence>
<dbReference type="SUPFAM" id="SSF52047">
    <property type="entry name" value="RNI-like"/>
    <property type="match status" value="1"/>
</dbReference>
<evidence type="ECO:0000313" key="2">
    <source>
        <dbReference type="Proteomes" id="UP000815677"/>
    </source>
</evidence>
<sequence>MSGTSLPDEIVSQILSLSALRVPDAAFANNCSRTSPFATFTESTSAYLLVCKSWLRVATPLLYSVIILRSKAQAQALALALSKNKSDDLGRFITKLRVEGGYGKSMQTILRLSPNITDLFLSLNILTNDATDGLRKGLPLINPTRLILQCDWDRNRSNKPLNALVDTLINCIKYWERLISFRTPECFSRGAIFRIYHALNEKKRLQIVDAASYELASYLSGALNNCPLSKIRILSPLAPDDVERLESNSGLKSIAEYTTIEQLEELRPKVIHSVNPLFVPLAGSSAETQDEIISPILYFAMEVPERALSGTIAIWSPRISLLLTCKQFHRLGLPHFYTHIVLGPPESALHLANLLVWRPDLAACITTLRTRDAAVRFPDEDLPLSSGLGALAAVMTRVREIIVVPDLSAMDRNASARYTDSIKLFSQLLSNPPSNLIEVSLVSDAAAIGFTSDVPMSRTSFADFAAAAGASLRFLAAYVHSPTLPNSVVDAGAFMGFTQLQALEWKSTLAVAPETSGVDLRDCLPRLSRLTTHRASDSFFLVFTLMRLPSLRTVEIRHKTEGDFGLFLETHGPKLTTLDIPLVLFTTLRPDVTALDLCPHLTELRLACFGMDDGLVDPLLLDFTSSPVSAPNLQKLTLSADWNSCKEDRDERQRFSDWAKHIRTAFDSMPQLKEISLPGMTWPTVEREIAKDPWVRAAESSAFQHAQVSVLDRKLVKWRPRLKVAGRGGSRRD</sequence>
<dbReference type="Proteomes" id="UP000815677">
    <property type="component" value="Unassembled WGS sequence"/>
</dbReference>
<dbReference type="EMBL" id="DF847722">
    <property type="protein sequence ID" value="GAT52321.1"/>
    <property type="molecule type" value="Genomic_DNA"/>
</dbReference>
<reference evidence="1" key="1">
    <citation type="submission" date="2014-09" db="EMBL/GenBank/DDBJ databases">
        <title>Genome sequence of the luminous mushroom Mycena chlorophos for searching fungal bioluminescence genes.</title>
        <authorList>
            <person name="Tanaka Y."/>
            <person name="Kasuga D."/>
            <person name="Oba Y."/>
            <person name="Hase S."/>
            <person name="Sato K."/>
            <person name="Oba Y."/>
            <person name="Sakakibara Y."/>
        </authorList>
    </citation>
    <scope>NUCLEOTIDE SEQUENCE</scope>
</reference>
<gene>
    <name evidence="1" type="ORF">MCHLO_09383</name>
</gene>
<accession>A0ABQ0LMR8</accession>
<evidence type="ECO:0008006" key="3">
    <source>
        <dbReference type="Google" id="ProtNLM"/>
    </source>
</evidence>
<name>A0ABQ0LMR8_MYCCL</name>
<keyword evidence="2" id="KW-1185">Reference proteome</keyword>
<proteinExistence type="predicted"/>
<dbReference type="InterPro" id="IPR032675">
    <property type="entry name" value="LRR_dom_sf"/>
</dbReference>
<organism evidence="1 2">
    <name type="scientific">Mycena chlorophos</name>
    <name type="common">Agaric fungus</name>
    <name type="synonym">Agaricus chlorophos</name>
    <dbReference type="NCBI Taxonomy" id="658473"/>
    <lineage>
        <taxon>Eukaryota</taxon>
        <taxon>Fungi</taxon>
        <taxon>Dikarya</taxon>
        <taxon>Basidiomycota</taxon>
        <taxon>Agaricomycotina</taxon>
        <taxon>Agaricomycetes</taxon>
        <taxon>Agaricomycetidae</taxon>
        <taxon>Agaricales</taxon>
        <taxon>Marasmiineae</taxon>
        <taxon>Mycenaceae</taxon>
        <taxon>Mycena</taxon>
    </lineage>
</organism>